<feature type="compositionally biased region" description="Polar residues" evidence="1">
    <location>
        <begin position="53"/>
        <end position="63"/>
    </location>
</feature>
<dbReference type="EMBL" id="MK697705">
    <property type="protein sequence ID" value="QHR92716.1"/>
    <property type="molecule type" value="Genomic_DNA"/>
</dbReference>
<gene>
    <name evidence="2" type="primary">orf06818</name>
    <name evidence="2" type="ORF">Q903MT_gene6764</name>
</gene>
<reference evidence="2" key="1">
    <citation type="submission" date="2019-03" db="EMBL/GenBank/DDBJ databases">
        <title>Largest Complete Mitochondrial Genome of a Gymnosperm, Sitka Spruce (Picea sitchensis), Indicates Complex Physical Structure.</title>
        <authorList>
            <person name="Jackman S.D."/>
            <person name="Coombe L."/>
            <person name="Warren R."/>
            <person name="Kirk H."/>
            <person name="Trinh E."/>
            <person name="McLeod T."/>
            <person name="Pleasance S."/>
            <person name="Pandoh P."/>
            <person name="Zhao Y."/>
            <person name="Coope R."/>
            <person name="Bousquet J."/>
            <person name="Bohlmann J.C."/>
            <person name="Jones S.J.M."/>
            <person name="Birol I."/>
        </authorList>
    </citation>
    <scope>NUCLEOTIDE SEQUENCE</scope>
    <source>
        <strain evidence="2">Q903</strain>
    </source>
</reference>
<name>A0A6B9XUW2_PICSI</name>
<geneLocation type="mitochondrion" evidence="2"/>
<accession>A0A6B9XUW2</accession>
<evidence type="ECO:0000313" key="2">
    <source>
        <dbReference type="EMBL" id="QHR92716.1"/>
    </source>
</evidence>
<organism evidence="2">
    <name type="scientific">Picea sitchensis</name>
    <name type="common">Sitka spruce</name>
    <name type="synonym">Pinus sitchensis</name>
    <dbReference type="NCBI Taxonomy" id="3332"/>
    <lineage>
        <taxon>Eukaryota</taxon>
        <taxon>Viridiplantae</taxon>
        <taxon>Streptophyta</taxon>
        <taxon>Embryophyta</taxon>
        <taxon>Tracheophyta</taxon>
        <taxon>Spermatophyta</taxon>
        <taxon>Pinopsida</taxon>
        <taxon>Pinidae</taxon>
        <taxon>Conifers I</taxon>
        <taxon>Pinales</taxon>
        <taxon>Pinaceae</taxon>
        <taxon>Picea</taxon>
    </lineage>
</organism>
<proteinExistence type="predicted"/>
<feature type="region of interest" description="Disordered" evidence="1">
    <location>
        <begin position="41"/>
        <end position="75"/>
    </location>
</feature>
<keyword evidence="2" id="KW-0496">Mitochondrion</keyword>
<sequence>MVSTETPSTSQPPNPNPTGYPSLQHIYMNSTEVNLQTCNQQYGMPPEIAPSEANDQPPATSGHLQILQPNVYPPS</sequence>
<dbReference type="AlphaFoldDB" id="A0A6B9XUW2"/>
<protein>
    <submittedName>
        <fullName evidence="2">Uncharacterized protein</fullName>
    </submittedName>
</protein>
<evidence type="ECO:0000256" key="1">
    <source>
        <dbReference type="SAM" id="MobiDB-lite"/>
    </source>
</evidence>
<feature type="region of interest" description="Disordered" evidence="1">
    <location>
        <begin position="1"/>
        <end position="23"/>
    </location>
</feature>